<gene>
    <name evidence="14" type="ORF">Cgig2_013771</name>
</gene>
<keyword evidence="10" id="KW-0131">Cell cycle</keyword>
<evidence type="ECO:0000259" key="12">
    <source>
        <dbReference type="Pfam" id="PF18122"/>
    </source>
</evidence>
<dbReference type="GO" id="GO:0031145">
    <property type="term" value="P:anaphase-promoting complex-dependent catabolic process"/>
    <property type="evidence" value="ECO:0007669"/>
    <property type="project" value="TreeGrafter"/>
</dbReference>
<keyword evidence="11" id="KW-0472">Membrane</keyword>
<evidence type="ECO:0000256" key="5">
    <source>
        <dbReference type="ARBA" id="ARBA00022618"/>
    </source>
</evidence>
<evidence type="ECO:0000256" key="8">
    <source>
        <dbReference type="ARBA" id="ARBA00022786"/>
    </source>
</evidence>
<feature type="transmembrane region" description="Helical" evidence="11">
    <location>
        <begin position="548"/>
        <end position="567"/>
    </location>
</feature>
<organism evidence="14 15">
    <name type="scientific">Carnegiea gigantea</name>
    <dbReference type="NCBI Taxonomy" id="171969"/>
    <lineage>
        <taxon>Eukaryota</taxon>
        <taxon>Viridiplantae</taxon>
        <taxon>Streptophyta</taxon>
        <taxon>Embryophyta</taxon>
        <taxon>Tracheophyta</taxon>
        <taxon>Spermatophyta</taxon>
        <taxon>Magnoliopsida</taxon>
        <taxon>eudicotyledons</taxon>
        <taxon>Gunneridae</taxon>
        <taxon>Pentapetalae</taxon>
        <taxon>Caryophyllales</taxon>
        <taxon>Cactineae</taxon>
        <taxon>Cactaceae</taxon>
        <taxon>Cactoideae</taxon>
        <taxon>Echinocereeae</taxon>
        <taxon>Carnegiea</taxon>
    </lineage>
</organism>
<dbReference type="InterPro" id="IPR041221">
    <property type="entry name" value="APC1_C"/>
</dbReference>
<keyword evidence="15" id="KW-1185">Reference proteome</keyword>
<comment type="pathway">
    <text evidence="2">Protein modification; protein ubiquitination.</text>
</comment>
<evidence type="ECO:0000313" key="15">
    <source>
        <dbReference type="Proteomes" id="UP001153076"/>
    </source>
</evidence>
<feature type="transmembrane region" description="Helical" evidence="11">
    <location>
        <begin position="510"/>
        <end position="527"/>
    </location>
</feature>
<dbReference type="GO" id="GO:0005680">
    <property type="term" value="C:anaphase-promoting complex"/>
    <property type="evidence" value="ECO:0007669"/>
    <property type="project" value="InterPro"/>
</dbReference>
<evidence type="ECO:0000313" key="14">
    <source>
        <dbReference type="EMBL" id="KAJ8438725.1"/>
    </source>
</evidence>
<dbReference type="GO" id="GO:0060090">
    <property type="term" value="F:molecular adaptor activity"/>
    <property type="evidence" value="ECO:0007669"/>
    <property type="project" value="TreeGrafter"/>
</dbReference>
<dbReference type="Pfam" id="PF21282">
    <property type="entry name" value="APC1_3rd"/>
    <property type="match status" value="1"/>
</dbReference>
<dbReference type="Pfam" id="PF18122">
    <property type="entry name" value="APC1_C"/>
    <property type="match status" value="1"/>
</dbReference>
<protein>
    <recommendedName>
        <fullName evidence="4">Anaphase-promoting complex subunit 1</fullName>
    </recommendedName>
</protein>
<keyword evidence="9" id="KW-0539">Nucleus</keyword>
<evidence type="ECO:0000256" key="6">
    <source>
        <dbReference type="ARBA" id="ARBA00022737"/>
    </source>
</evidence>
<sequence length="965" mass="106895">MRAQLWQFAQRTTALPFGRGAFTLATTCTLLTEALSVPKLVLSGRLPAQQNATVCIVSSLCCCFSRSIATLPSFLLPVVDAIGASDVLAMAFSSNVCFHTPIFSALKNCHVYLERHWLIEAISFLAESSVTSFWVNLDPNIRNLQELRSWPEFHNAVAAGLRLAPFQGKISRTWIIYNQPEESNAIHAGLLFALGLHGHLTVLTISDIFQYYSKEHESTTVGLMLGLAASYRGTMQPTMSKSFLVHLPGYHPSSFPELEVPTLLQSAALMSLGLLFEGSTHPQTMQFLLAEIGHRSGGDNVLEREGYAVSAGFALGLVALGEIPVEAIDRRTPARCWTGNPVNVDVTAPGAIISLALMFLKTESEVIVARLSIPQTNFELQYLRPDFIMLRVIARNLIMWSRIYPSREWVESQIPRIVKDGIEDLEDDKNEMGEVDEEAVVQAYVNIVAGACISLGLKYAGSRNGNAQELLYNYAIYFLNEIKPVSGSAGGTFPRGLSKFVDRSTLELCLHLVVLSLALVMAGSGNLRTFRLLRFLRSRNSSDGQANFGIQMAVSLAIGFLFLGGGMRSFSTSRSAIAALLITLYPRFPTGTNDNRCHLQAYRHFYVLATEARWIQTVDVDTGLPVYAPLEITMKETEQHAETSFCEVTPCILPERAILKSVRVCGPRYWPQIMELTPEDKPWWVSDDKNHPFNYGVLYIKRKVGACSYVDDPVGCQSLISRAMNKAFSLTGVRSHASNTNSLAEPGSDRVDQLVSTFSSDPSLIAFAQLCCDSSSNSRSDVDFQEFCLQVLFECVSKDRPALLQVYMCLYAIIRSMTDQVQNEIVLSSDSLSISDLKLLMAYNEALLRGRLTTSSDGTVQSKFLGSLRKRIGELINYSEEVKTDLRTYFASGKWPDKLRGEKCLLLLSWYLQWFNVPSPSVVQKALAKIKPKLKTSSSVPLLRLMLPRTHVTVISEISSSLLSS</sequence>
<keyword evidence="7" id="KW-0498">Mitosis</keyword>
<dbReference type="Gene3D" id="1.25.10.10">
    <property type="entry name" value="Leucine-rich Repeat Variant"/>
    <property type="match status" value="2"/>
</dbReference>
<evidence type="ECO:0000256" key="1">
    <source>
        <dbReference type="ARBA" id="ARBA00004123"/>
    </source>
</evidence>
<evidence type="ECO:0000256" key="3">
    <source>
        <dbReference type="ARBA" id="ARBA00010547"/>
    </source>
</evidence>
<feature type="domain" description="Anaphase-promoting complex subunit 1 beta-sandwich" evidence="13">
    <location>
        <begin position="613"/>
        <end position="676"/>
    </location>
</feature>
<evidence type="ECO:0000256" key="9">
    <source>
        <dbReference type="ARBA" id="ARBA00023242"/>
    </source>
</evidence>
<dbReference type="PANTHER" id="PTHR12827:SF3">
    <property type="entry name" value="ANAPHASE-PROMOTING COMPLEX SUBUNIT 1"/>
    <property type="match status" value="1"/>
</dbReference>
<dbReference type="InterPro" id="IPR011989">
    <property type="entry name" value="ARM-like"/>
</dbReference>
<proteinExistence type="inferred from homology"/>
<dbReference type="InterPro" id="IPR048971">
    <property type="entry name" value="Apc1_3rd"/>
</dbReference>
<dbReference type="FunFam" id="1.25.10.10:FF:000211">
    <property type="entry name" value="Anaphase-promoting complex subunit 1"/>
    <property type="match status" value="1"/>
</dbReference>
<evidence type="ECO:0000256" key="7">
    <source>
        <dbReference type="ARBA" id="ARBA00022776"/>
    </source>
</evidence>
<evidence type="ECO:0000256" key="10">
    <source>
        <dbReference type="ARBA" id="ARBA00023306"/>
    </source>
</evidence>
<dbReference type="InterPro" id="IPR024990">
    <property type="entry name" value="Apc1"/>
</dbReference>
<dbReference type="FunFam" id="1.25.10.10:FF:000338">
    <property type="entry name" value="Anaphase-promoting complex subunit 1"/>
    <property type="match status" value="1"/>
</dbReference>
<dbReference type="AlphaFoldDB" id="A0A9Q1K8A7"/>
<keyword evidence="6" id="KW-0677">Repeat</keyword>
<dbReference type="GO" id="GO:0007091">
    <property type="term" value="P:metaphase/anaphase transition of mitotic cell cycle"/>
    <property type="evidence" value="ECO:0007669"/>
    <property type="project" value="TreeGrafter"/>
</dbReference>
<dbReference type="EMBL" id="JAKOGI010000243">
    <property type="protein sequence ID" value="KAJ8438725.1"/>
    <property type="molecule type" value="Genomic_DNA"/>
</dbReference>
<keyword evidence="5" id="KW-0132">Cell division</keyword>
<evidence type="ECO:0000256" key="11">
    <source>
        <dbReference type="SAM" id="Phobius"/>
    </source>
</evidence>
<dbReference type="PANTHER" id="PTHR12827">
    <property type="entry name" value="MEIOTIC CHECKPOINT REGULATOR TSG24 FAMILY MEMBER"/>
    <property type="match status" value="1"/>
</dbReference>
<evidence type="ECO:0000256" key="2">
    <source>
        <dbReference type="ARBA" id="ARBA00004906"/>
    </source>
</evidence>
<keyword evidence="8" id="KW-0833">Ubl conjugation pathway</keyword>
<accession>A0A9Q1K8A7</accession>
<dbReference type="GO" id="GO:0070979">
    <property type="term" value="P:protein K11-linked ubiquitination"/>
    <property type="evidence" value="ECO:0007669"/>
    <property type="project" value="TreeGrafter"/>
</dbReference>
<dbReference type="GO" id="GO:0051301">
    <property type="term" value="P:cell division"/>
    <property type="evidence" value="ECO:0007669"/>
    <property type="project" value="UniProtKB-KW"/>
</dbReference>
<comment type="subcellular location">
    <subcellularLocation>
        <location evidence="1">Nucleus</location>
    </subcellularLocation>
</comment>
<dbReference type="Proteomes" id="UP001153076">
    <property type="component" value="Unassembled WGS sequence"/>
</dbReference>
<evidence type="ECO:0000256" key="4">
    <source>
        <dbReference type="ARBA" id="ARBA00016070"/>
    </source>
</evidence>
<keyword evidence="11" id="KW-1133">Transmembrane helix</keyword>
<dbReference type="OrthoDB" id="1216894at2759"/>
<comment type="similarity">
    <text evidence="3">Belongs to the APC1 family.</text>
</comment>
<comment type="caution">
    <text evidence="14">The sequence shown here is derived from an EMBL/GenBank/DDBJ whole genome shotgun (WGS) entry which is preliminary data.</text>
</comment>
<keyword evidence="11" id="KW-0812">Transmembrane</keyword>
<reference evidence="14" key="1">
    <citation type="submission" date="2022-04" db="EMBL/GenBank/DDBJ databases">
        <title>Carnegiea gigantea Genome sequencing and assembly v2.</title>
        <authorList>
            <person name="Copetti D."/>
            <person name="Sanderson M.J."/>
            <person name="Burquez A."/>
            <person name="Wojciechowski M.F."/>
        </authorList>
    </citation>
    <scope>NUCLEOTIDE SEQUENCE</scope>
    <source>
        <strain evidence="14">SGP5-SGP5p</strain>
        <tissue evidence="14">Aerial part</tissue>
    </source>
</reference>
<name>A0A9Q1K8A7_9CARY</name>
<evidence type="ECO:0000259" key="13">
    <source>
        <dbReference type="Pfam" id="PF21282"/>
    </source>
</evidence>
<feature type="domain" description="Anaphase-promoting complex subunit 1 C-terminal" evidence="12">
    <location>
        <begin position="753"/>
        <end position="918"/>
    </location>
</feature>